<feature type="transmembrane region" description="Helical" evidence="8">
    <location>
        <begin position="327"/>
        <end position="347"/>
    </location>
</feature>
<dbReference type="GO" id="GO:0005886">
    <property type="term" value="C:plasma membrane"/>
    <property type="evidence" value="ECO:0007669"/>
    <property type="project" value="UniProtKB-SubCell"/>
</dbReference>
<keyword evidence="11" id="KW-1185">Reference proteome</keyword>
<keyword evidence="3" id="KW-0328">Glycosyltransferase</keyword>
<feature type="transmembrane region" description="Helical" evidence="8">
    <location>
        <begin position="205"/>
        <end position="223"/>
    </location>
</feature>
<sequence>MLSSVSAPAFPAARPGRLGAGLLAVAAAKFLGQLLLSGRYGLHRDEYLYLDMGRHLAWGYKEIPPLLAPLAGLTRAVFGHSVVGVKFFPALFGALTVLLAGLIARRAGGGRGAQLAAGVAVAVAPVYLAMHGLLQPNFLDVFFWTLYGYLIVRFVHTHEPRLLLWLGAAIGLGLLAKYTTAFYVLALLLALLLTPEERPWLATRWFAGGVALALLIFLPNLVWQATHHWPVLGHMHKLQETQLTNVSPLSFLVEQLPMTLAGAPLWLAGLWFGFTRAGRPYRPLVLAYFFVIGLLLLSRGKNYYAAAVYPPLMALGAVYLERKSRPLLLGALALGLLLTLPLVPALLPVLSVERLARYVRALPVQALTRWEDGRQHQLPQDVADMQGWDEYAPLVQRALQRLPPQERAHCIVYGDNYGQAGALNWFGPALGLPRAYTLNGSNSYWMPAPDSVTAFIYANEGDQPEDLKQAFRTMEVVGRVQNPYARVRGSEVLLFRHPKADLRPFVRKRIREAQDGFE</sequence>
<protein>
    <submittedName>
        <fullName evidence="10">Glycosyltransferase family 39 protein</fullName>
    </submittedName>
</protein>
<evidence type="ECO:0000259" key="9">
    <source>
        <dbReference type="Pfam" id="PF13231"/>
    </source>
</evidence>
<reference evidence="10 11" key="1">
    <citation type="submission" date="2018-12" db="EMBL/GenBank/DDBJ databases">
        <title>Hymenobacter gummosus sp. nov., isolated from a spring.</title>
        <authorList>
            <person name="Nie L."/>
        </authorList>
    </citation>
    <scope>NUCLEOTIDE SEQUENCE [LARGE SCALE GENOMIC DNA]</scope>
    <source>
        <strain evidence="10 11">KCTC 52166</strain>
    </source>
</reference>
<keyword evidence="5 8" id="KW-0812">Transmembrane</keyword>
<evidence type="ECO:0000256" key="7">
    <source>
        <dbReference type="ARBA" id="ARBA00023136"/>
    </source>
</evidence>
<comment type="subcellular location">
    <subcellularLocation>
        <location evidence="1">Cell membrane</location>
        <topology evidence="1">Multi-pass membrane protein</topology>
    </subcellularLocation>
</comment>
<dbReference type="AlphaFoldDB" id="A0A3S0HK21"/>
<gene>
    <name evidence="10" type="ORF">EJV47_23390</name>
</gene>
<feature type="transmembrane region" description="Helical" evidence="8">
    <location>
        <begin position="115"/>
        <end position="134"/>
    </location>
</feature>
<feature type="transmembrane region" description="Helical" evidence="8">
    <location>
        <begin position="20"/>
        <end position="42"/>
    </location>
</feature>
<name>A0A3S0HK21_9BACT</name>
<evidence type="ECO:0000256" key="1">
    <source>
        <dbReference type="ARBA" id="ARBA00004651"/>
    </source>
</evidence>
<dbReference type="InterPro" id="IPR038731">
    <property type="entry name" value="RgtA/B/C-like"/>
</dbReference>
<feature type="domain" description="Glycosyltransferase RgtA/B/C/D-like" evidence="9">
    <location>
        <begin position="64"/>
        <end position="223"/>
    </location>
</feature>
<evidence type="ECO:0000256" key="4">
    <source>
        <dbReference type="ARBA" id="ARBA00022679"/>
    </source>
</evidence>
<feature type="transmembrane region" description="Helical" evidence="8">
    <location>
        <begin position="303"/>
        <end position="320"/>
    </location>
</feature>
<feature type="transmembrane region" description="Helical" evidence="8">
    <location>
        <begin position="256"/>
        <end position="274"/>
    </location>
</feature>
<dbReference type="OrthoDB" id="9813729at2"/>
<proteinExistence type="predicted"/>
<evidence type="ECO:0000256" key="3">
    <source>
        <dbReference type="ARBA" id="ARBA00022676"/>
    </source>
</evidence>
<evidence type="ECO:0000313" key="10">
    <source>
        <dbReference type="EMBL" id="RTQ46096.1"/>
    </source>
</evidence>
<dbReference type="GO" id="GO:0016763">
    <property type="term" value="F:pentosyltransferase activity"/>
    <property type="evidence" value="ECO:0007669"/>
    <property type="project" value="TreeGrafter"/>
</dbReference>
<keyword evidence="7 8" id="KW-0472">Membrane</keyword>
<comment type="caution">
    <text evidence="10">The sequence shown here is derived from an EMBL/GenBank/DDBJ whole genome shotgun (WGS) entry which is preliminary data.</text>
</comment>
<evidence type="ECO:0000256" key="5">
    <source>
        <dbReference type="ARBA" id="ARBA00022692"/>
    </source>
</evidence>
<dbReference type="Pfam" id="PF13231">
    <property type="entry name" value="PMT_2"/>
    <property type="match status" value="1"/>
</dbReference>
<accession>A0A3S0HK21</accession>
<dbReference type="PANTHER" id="PTHR33908">
    <property type="entry name" value="MANNOSYLTRANSFERASE YKCB-RELATED"/>
    <property type="match status" value="1"/>
</dbReference>
<dbReference type="GO" id="GO:0009103">
    <property type="term" value="P:lipopolysaccharide biosynthetic process"/>
    <property type="evidence" value="ECO:0007669"/>
    <property type="project" value="UniProtKB-ARBA"/>
</dbReference>
<dbReference type="RefSeq" id="WP_126695630.1">
    <property type="nucleotide sequence ID" value="NZ_RXOF01000017.1"/>
</dbReference>
<evidence type="ECO:0000256" key="2">
    <source>
        <dbReference type="ARBA" id="ARBA00022475"/>
    </source>
</evidence>
<dbReference type="PANTHER" id="PTHR33908:SF11">
    <property type="entry name" value="MEMBRANE PROTEIN"/>
    <property type="match status" value="1"/>
</dbReference>
<keyword evidence="4 10" id="KW-0808">Transferase</keyword>
<organism evidence="10 11">
    <name type="scientific">Hymenobacter gummosus</name>
    <dbReference type="NCBI Taxonomy" id="1776032"/>
    <lineage>
        <taxon>Bacteria</taxon>
        <taxon>Pseudomonadati</taxon>
        <taxon>Bacteroidota</taxon>
        <taxon>Cytophagia</taxon>
        <taxon>Cytophagales</taxon>
        <taxon>Hymenobacteraceae</taxon>
        <taxon>Hymenobacter</taxon>
    </lineage>
</organism>
<feature type="transmembrane region" description="Helical" evidence="8">
    <location>
        <begin position="87"/>
        <end position="103"/>
    </location>
</feature>
<feature type="transmembrane region" description="Helical" evidence="8">
    <location>
        <begin position="281"/>
        <end position="297"/>
    </location>
</feature>
<evidence type="ECO:0000256" key="8">
    <source>
        <dbReference type="SAM" id="Phobius"/>
    </source>
</evidence>
<feature type="transmembrane region" description="Helical" evidence="8">
    <location>
        <begin position="162"/>
        <end position="193"/>
    </location>
</feature>
<dbReference type="Proteomes" id="UP000282184">
    <property type="component" value="Unassembled WGS sequence"/>
</dbReference>
<dbReference type="InterPro" id="IPR050297">
    <property type="entry name" value="LipidA_mod_glycosyltrf_83"/>
</dbReference>
<evidence type="ECO:0000256" key="6">
    <source>
        <dbReference type="ARBA" id="ARBA00022989"/>
    </source>
</evidence>
<keyword evidence="2" id="KW-1003">Cell membrane</keyword>
<dbReference type="EMBL" id="RXOF01000017">
    <property type="protein sequence ID" value="RTQ46096.1"/>
    <property type="molecule type" value="Genomic_DNA"/>
</dbReference>
<evidence type="ECO:0000313" key="11">
    <source>
        <dbReference type="Proteomes" id="UP000282184"/>
    </source>
</evidence>
<keyword evidence="6 8" id="KW-1133">Transmembrane helix</keyword>